<accession>A0A1I1BEC3</accession>
<name>A0A1I1BEC3_9ACTN</name>
<protein>
    <submittedName>
        <fullName evidence="4">Carbohydrate kinase family protein</fullName>
    </submittedName>
    <submittedName>
        <fullName evidence="5">Sugar or nucleoside kinase, ribokinase family</fullName>
    </submittedName>
</protein>
<keyword evidence="2 5" id="KW-0418">Kinase</keyword>
<reference evidence="5" key="1">
    <citation type="submission" date="2016-10" db="EMBL/GenBank/DDBJ databases">
        <authorList>
            <person name="de Groot N.N."/>
        </authorList>
    </citation>
    <scope>NUCLEOTIDE SEQUENCE [LARGE SCALE GENOMIC DNA]</scope>
    <source>
        <strain evidence="5">CGMCC 1.10697</strain>
    </source>
</reference>
<dbReference type="EMBL" id="FOKC01000015">
    <property type="protein sequence ID" value="SFB46853.1"/>
    <property type="molecule type" value="Genomic_DNA"/>
</dbReference>
<evidence type="ECO:0000313" key="5">
    <source>
        <dbReference type="EMBL" id="SFB46853.1"/>
    </source>
</evidence>
<feature type="domain" description="Carbohydrate kinase PfkB" evidence="3">
    <location>
        <begin position="28"/>
        <end position="92"/>
    </location>
</feature>
<evidence type="ECO:0000313" key="4">
    <source>
        <dbReference type="EMBL" id="PKH40467.1"/>
    </source>
</evidence>
<keyword evidence="1" id="KW-0808">Transferase</keyword>
<feature type="domain" description="Carbohydrate kinase PfkB" evidence="3">
    <location>
        <begin position="201"/>
        <end position="270"/>
    </location>
</feature>
<dbReference type="AlphaFoldDB" id="A0A1I1BEC3"/>
<sequence>MTPRVLVVGPASCNEIIHLAALPEAVPGTHFAERSWATLGGTSAGKALNLASLGADVTLLTVLGTDDVARRVRRSLEAAGVRVISRESRSGLCERHVNLMAAGERVSIYAHLPEPVAEWTRADAAEHLAGKDVVVADLAWHARPWVAWAQDAGVPAWTDLHDFDGRSAFHAAFALADHVQLSSVAMPGWRDFAERSAADGTSVVVTHGAAGSAAVGPDGTWAEVPGASLDVDDTNGAGDAFFAGFLVARLAGADLTAALHAGAAQAAVCLAGPHLAGEVGGLEA</sequence>
<dbReference type="Proteomes" id="UP000233565">
    <property type="component" value="Unassembled WGS sequence"/>
</dbReference>
<gene>
    <name evidence="4" type="ORF">CXG46_12595</name>
    <name evidence="5" type="ORF">SAMN05192575_11540</name>
</gene>
<dbReference type="GO" id="GO:0016301">
    <property type="term" value="F:kinase activity"/>
    <property type="evidence" value="ECO:0007669"/>
    <property type="project" value="UniProtKB-KW"/>
</dbReference>
<evidence type="ECO:0000256" key="2">
    <source>
        <dbReference type="ARBA" id="ARBA00022777"/>
    </source>
</evidence>
<dbReference type="PANTHER" id="PTHR10584:SF166">
    <property type="entry name" value="RIBOKINASE"/>
    <property type="match status" value="1"/>
</dbReference>
<dbReference type="InterPro" id="IPR002173">
    <property type="entry name" value="Carboh/pur_kinase_PfkB_CS"/>
</dbReference>
<dbReference type="EMBL" id="PJBV01000018">
    <property type="protein sequence ID" value="PKH40467.1"/>
    <property type="molecule type" value="Genomic_DNA"/>
</dbReference>
<dbReference type="PANTHER" id="PTHR10584">
    <property type="entry name" value="SUGAR KINASE"/>
    <property type="match status" value="1"/>
</dbReference>
<organism evidence="5 6">
    <name type="scientific">Nocardioides alpinus</name>
    <dbReference type="NCBI Taxonomy" id="748909"/>
    <lineage>
        <taxon>Bacteria</taxon>
        <taxon>Bacillati</taxon>
        <taxon>Actinomycetota</taxon>
        <taxon>Actinomycetes</taxon>
        <taxon>Propionibacteriales</taxon>
        <taxon>Nocardioidaceae</taxon>
        <taxon>Nocardioides</taxon>
    </lineage>
</organism>
<dbReference type="RefSeq" id="WP_091201718.1">
    <property type="nucleotide sequence ID" value="NZ_FOKC01000015.1"/>
</dbReference>
<dbReference type="PROSITE" id="PS00584">
    <property type="entry name" value="PFKB_KINASES_2"/>
    <property type="match status" value="1"/>
</dbReference>
<dbReference type="STRING" id="748909.SAMN05192575_11540"/>
<dbReference type="Gene3D" id="3.40.1190.20">
    <property type="match status" value="1"/>
</dbReference>
<evidence type="ECO:0000256" key="1">
    <source>
        <dbReference type="ARBA" id="ARBA00022679"/>
    </source>
</evidence>
<dbReference type="InterPro" id="IPR011611">
    <property type="entry name" value="PfkB_dom"/>
</dbReference>
<dbReference type="Pfam" id="PF00294">
    <property type="entry name" value="PfkB"/>
    <property type="match status" value="2"/>
</dbReference>
<proteinExistence type="predicted"/>
<dbReference type="Proteomes" id="UP000199113">
    <property type="component" value="Unassembled WGS sequence"/>
</dbReference>
<keyword evidence="7" id="KW-1185">Reference proteome</keyword>
<evidence type="ECO:0000313" key="7">
    <source>
        <dbReference type="Proteomes" id="UP000233565"/>
    </source>
</evidence>
<evidence type="ECO:0000313" key="6">
    <source>
        <dbReference type="Proteomes" id="UP000199113"/>
    </source>
</evidence>
<evidence type="ECO:0000259" key="3">
    <source>
        <dbReference type="Pfam" id="PF00294"/>
    </source>
</evidence>
<dbReference type="InterPro" id="IPR029056">
    <property type="entry name" value="Ribokinase-like"/>
</dbReference>
<reference evidence="4 7" key="2">
    <citation type="submission" date="2017-12" db="EMBL/GenBank/DDBJ databases">
        <title>Pharmacopeia of the Arctic Ocean.</title>
        <authorList>
            <person name="Collins E."/>
            <person name="Ducluzeau A.-L."/>
        </authorList>
    </citation>
    <scope>NUCLEOTIDE SEQUENCE [LARGE SCALE GENOMIC DNA]</scope>
    <source>
        <strain evidence="4 7">DSM 23325</strain>
    </source>
</reference>
<dbReference type="OrthoDB" id="9808601at2"/>
<dbReference type="SUPFAM" id="SSF53613">
    <property type="entry name" value="Ribokinase-like"/>
    <property type="match status" value="1"/>
</dbReference>